<proteinExistence type="predicted"/>
<keyword evidence="2" id="KW-1185">Reference proteome</keyword>
<dbReference type="EMBL" id="CM007378">
    <property type="protein sequence ID" value="OIV93050.1"/>
    <property type="molecule type" value="Genomic_DNA"/>
</dbReference>
<gene>
    <name evidence="1" type="ORF">TanjilG_20712</name>
</gene>
<dbReference type="AlphaFoldDB" id="A0A4P1QRH9"/>
<protein>
    <submittedName>
        <fullName evidence="1">Uncharacterized protein</fullName>
    </submittedName>
</protein>
<dbReference type="Gramene" id="OIV93050">
    <property type="protein sequence ID" value="OIV93050"/>
    <property type="gene ID" value="TanjilG_20712"/>
</dbReference>
<sequence>MLKHHIDNSWSWIHDINGKYSVIIAYQTLRKWKEAVVLLSSKDFRIVRLRQR</sequence>
<reference evidence="1 2" key="1">
    <citation type="journal article" date="2017" name="Plant Biotechnol. J.">
        <title>A comprehensive draft genome sequence for lupin (Lupinus angustifolius), an emerging health food: insights into plant-microbe interactions and legume evolution.</title>
        <authorList>
            <person name="Hane J.K."/>
            <person name="Ming Y."/>
            <person name="Kamphuis L.G."/>
            <person name="Nelson M.N."/>
            <person name="Garg G."/>
            <person name="Atkins C.A."/>
            <person name="Bayer P.E."/>
            <person name="Bravo A."/>
            <person name="Bringans S."/>
            <person name="Cannon S."/>
            <person name="Edwards D."/>
            <person name="Foley R."/>
            <person name="Gao L.L."/>
            <person name="Harrison M.J."/>
            <person name="Huang W."/>
            <person name="Hurgobin B."/>
            <person name="Li S."/>
            <person name="Liu C.W."/>
            <person name="McGrath A."/>
            <person name="Morahan G."/>
            <person name="Murray J."/>
            <person name="Weller J."/>
            <person name="Jian J."/>
            <person name="Singh K.B."/>
        </authorList>
    </citation>
    <scope>NUCLEOTIDE SEQUENCE [LARGE SCALE GENOMIC DNA]</scope>
    <source>
        <strain evidence="2">cv. Tanjil</strain>
        <tissue evidence="1">Whole plant</tissue>
    </source>
</reference>
<organism evidence="1 2">
    <name type="scientific">Lupinus angustifolius</name>
    <name type="common">Narrow-leaved blue lupine</name>
    <dbReference type="NCBI Taxonomy" id="3871"/>
    <lineage>
        <taxon>Eukaryota</taxon>
        <taxon>Viridiplantae</taxon>
        <taxon>Streptophyta</taxon>
        <taxon>Embryophyta</taxon>
        <taxon>Tracheophyta</taxon>
        <taxon>Spermatophyta</taxon>
        <taxon>Magnoliopsida</taxon>
        <taxon>eudicotyledons</taxon>
        <taxon>Gunneridae</taxon>
        <taxon>Pentapetalae</taxon>
        <taxon>rosids</taxon>
        <taxon>fabids</taxon>
        <taxon>Fabales</taxon>
        <taxon>Fabaceae</taxon>
        <taxon>Papilionoideae</taxon>
        <taxon>50 kb inversion clade</taxon>
        <taxon>genistoids sensu lato</taxon>
        <taxon>core genistoids</taxon>
        <taxon>Genisteae</taxon>
        <taxon>Lupinus</taxon>
    </lineage>
</organism>
<name>A0A4P1QRH9_LUPAN</name>
<evidence type="ECO:0000313" key="1">
    <source>
        <dbReference type="EMBL" id="OIV93050.1"/>
    </source>
</evidence>
<evidence type="ECO:0000313" key="2">
    <source>
        <dbReference type="Proteomes" id="UP000188354"/>
    </source>
</evidence>
<dbReference type="Proteomes" id="UP000188354">
    <property type="component" value="Chromosome LG18"/>
</dbReference>
<accession>A0A4P1QRH9</accession>